<accession>A0AAP0CSZ9</accession>
<comment type="subcellular location">
    <subcellularLocation>
        <location evidence="1">Membrane</location>
        <topology evidence="1">Single-pass membrane protein</topology>
    </subcellularLocation>
</comment>
<evidence type="ECO:0000313" key="5">
    <source>
        <dbReference type="EMBL" id="KAK9062329.1"/>
    </source>
</evidence>
<proteinExistence type="predicted"/>
<evidence type="ECO:0000259" key="4">
    <source>
        <dbReference type="Pfam" id="PF13947"/>
    </source>
</evidence>
<dbReference type="InterPro" id="IPR025287">
    <property type="entry name" value="WAK_GUB"/>
</dbReference>
<evidence type="ECO:0000256" key="1">
    <source>
        <dbReference type="ARBA" id="ARBA00004167"/>
    </source>
</evidence>
<sequence>MKLYQACSLIILLSLTATSPAIAKLAKTGCNDTCGNVTIPYPFGIGEECSINQWYVIDCNSFTPYLRALNNLVVLNVSLRDRTATVSTPRITDCQNPVLNSSEMMGVDLDTSPFFFSNLNHNKFVFEGCGTAVLMNGGSVVTGCSTSCRNDTPSDTNNCFGITCCETAIPDPLKSYSINLTGLVENGACGSAFLVDRTSYDQGRFNVTNTSSPNIPISLRWILADSDQATCCNNETPNKYKVRLYNGTLMDTWRCLFYTTSLEENPYLTDGCSGMYFSISY</sequence>
<dbReference type="EMBL" id="JBCNJP010000019">
    <property type="protein sequence ID" value="KAK9062329.1"/>
    <property type="molecule type" value="Genomic_DNA"/>
</dbReference>
<keyword evidence="2 3" id="KW-0732">Signal</keyword>
<feature type="domain" description="Wall-associated receptor kinase galacturonan-binding" evidence="4">
    <location>
        <begin position="30"/>
        <end position="87"/>
    </location>
</feature>
<dbReference type="GO" id="GO:0030247">
    <property type="term" value="F:polysaccharide binding"/>
    <property type="evidence" value="ECO:0007669"/>
    <property type="project" value="InterPro"/>
</dbReference>
<dbReference type="PANTHER" id="PTHR33491">
    <property type="entry name" value="OSJNBA0016N04.9 PROTEIN"/>
    <property type="match status" value="1"/>
</dbReference>
<evidence type="ECO:0000313" key="6">
    <source>
        <dbReference type="Proteomes" id="UP001408789"/>
    </source>
</evidence>
<protein>
    <recommendedName>
        <fullName evidence="4">Wall-associated receptor kinase galacturonan-binding domain-containing protein</fullName>
    </recommendedName>
</protein>
<evidence type="ECO:0000256" key="2">
    <source>
        <dbReference type="ARBA" id="ARBA00022729"/>
    </source>
</evidence>
<feature type="signal peptide" evidence="3">
    <location>
        <begin position="1"/>
        <end position="23"/>
    </location>
</feature>
<keyword evidence="6" id="KW-1185">Reference proteome</keyword>
<organism evidence="5 6">
    <name type="scientific">Deinandra increscens subsp. villosa</name>
    <dbReference type="NCBI Taxonomy" id="3103831"/>
    <lineage>
        <taxon>Eukaryota</taxon>
        <taxon>Viridiplantae</taxon>
        <taxon>Streptophyta</taxon>
        <taxon>Embryophyta</taxon>
        <taxon>Tracheophyta</taxon>
        <taxon>Spermatophyta</taxon>
        <taxon>Magnoliopsida</taxon>
        <taxon>eudicotyledons</taxon>
        <taxon>Gunneridae</taxon>
        <taxon>Pentapetalae</taxon>
        <taxon>asterids</taxon>
        <taxon>campanulids</taxon>
        <taxon>Asterales</taxon>
        <taxon>Asteraceae</taxon>
        <taxon>Asteroideae</taxon>
        <taxon>Heliantheae alliance</taxon>
        <taxon>Madieae</taxon>
        <taxon>Madiinae</taxon>
        <taxon>Deinandra</taxon>
    </lineage>
</organism>
<feature type="chain" id="PRO_5042831654" description="Wall-associated receptor kinase galacturonan-binding domain-containing protein" evidence="3">
    <location>
        <begin position="24"/>
        <end position="281"/>
    </location>
</feature>
<name>A0AAP0CSZ9_9ASTR</name>
<evidence type="ECO:0000256" key="3">
    <source>
        <dbReference type="SAM" id="SignalP"/>
    </source>
</evidence>
<comment type="caution">
    <text evidence="5">The sequence shown here is derived from an EMBL/GenBank/DDBJ whole genome shotgun (WGS) entry which is preliminary data.</text>
</comment>
<dbReference type="Pfam" id="PF13947">
    <property type="entry name" value="GUB_WAK_bind"/>
    <property type="match status" value="1"/>
</dbReference>
<dbReference type="GO" id="GO:0016020">
    <property type="term" value="C:membrane"/>
    <property type="evidence" value="ECO:0007669"/>
    <property type="project" value="UniProtKB-SubCell"/>
</dbReference>
<dbReference type="AlphaFoldDB" id="A0AAP0CSZ9"/>
<gene>
    <name evidence="5" type="ORF">SSX86_019515</name>
</gene>
<reference evidence="5 6" key="1">
    <citation type="submission" date="2024-04" db="EMBL/GenBank/DDBJ databases">
        <title>The reference genome of an endangered Asteraceae, Deinandra increscens subsp. villosa, native to the Central Coast of California.</title>
        <authorList>
            <person name="Guilliams M."/>
            <person name="Hasenstab-Lehman K."/>
            <person name="Meyer R."/>
            <person name="Mcevoy S."/>
        </authorList>
    </citation>
    <scope>NUCLEOTIDE SEQUENCE [LARGE SCALE GENOMIC DNA]</scope>
    <source>
        <tissue evidence="5">Leaf</tissue>
    </source>
</reference>
<dbReference type="Proteomes" id="UP001408789">
    <property type="component" value="Unassembled WGS sequence"/>
</dbReference>